<keyword evidence="6" id="KW-0496">Mitochondrion</keyword>
<dbReference type="Gene3D" id="3.40.50.80">
    <property type="entry name" value="Nucleotide-binding domain of ferredoxin-NADP reductase (FNR) module"/>
    <property type="match status" value="1"/>
</dbReference>
<dbReference type="InterPro" id="IPR001834">
    <property type="entry name" value="CBR-like"/>
</dbReference>
<dbReference type="InterPro" id="IPR001433">
    <property type="entry name" value="OxRdtase_FAD/NAD-bd"/>
</dbReference>
<evidence type="ECO:0000256" key="6">
    <source>
        <dbReference type="ARBA" id="ARBA00022787"/>
    </source>
</evidence>
<feature type="binding site" evidence="13">
    <location>
        <position position="138"/>
    </location>
    <ligand>
        <name>FAD</name>
        <dbReference type="ChEBI" id="CHEBI:57692"/>
    </ligand>
</feature>
<dbReference type="CDD" id="cd06183">
    <property type="entry name" value="cyt_b5_reduct_like"/>
    <property type="match status" value="1"/>
</dbReference>
<accession>A0A8H6VAD8</accession>
<evidence type="ECO:0000259" key="15">
    <source>
        <dbReference type="PROSITE" id="PS51384"/>
    </source>
</evidence>
<dbReference type="InterPro" id="IPR039261">
    <property type="entry name" value="FNR_nucleotide-bd"/>
</dbReference>
<feature type="domain" description="FAD-binding FR-type" evidence="15">
    <location>
        <begin position="66"/>
        <end position="172"/>
    </location>
</feature>
<evidence type="ECO:0000313" key="16">
    <source>
        <dbReference type="EMBL" id="KAF7184918.1"/>
    </source>
</evidence>
<evidence type="ECO:0000256" key="5">
    <source>
        <dbReference type="ARBA" id="ARBA00022630"/>
    </source>
</evidence>
<dbReference type="SUPFAM" id="SSF63380">
    <property type="entry name" value="Riboflavin synthase domain-like"/>
    <property type="match status" value="1"/>
</dbReference>
<dbReference type="InterPro" id="IPR017938">
    <property type="entry name" value="Riboflavin_synthase-like_b-brl"/>
</dbReference>
<dbReference type="PANTHER" id="PTHR19370:SF171">
    <property type="entry name" value="NADH-CYTOCHROME B5 REDUCTASE 2"/>
    <property type="match status" value="1"/>
</dbReference>
<evidence type="ECO:0000256" key="13">
    <source>
        <dbReference type="PIRSR" id="PIRSR601834-1"/>
    </source>
</evidence>
<evidence type="ECO:0000256" key="11">
    <source>
        <dbReference type="ARBA" id="ARBA00039435"/>
    </source>
</evidence>
<feature type="transmembrane region" description="Helical" evidence="14">
    <location>
        <begin position="21"/>
        <end position="39"/>
    </location>
</feature>
<dbReference type="GO" id="GO:0005741">
    <property type="term" value="C:mitochondrial outer membrane"/>
    <property type="evidence" value="ECO:0007669"/>
    <property type="project" value="UniProtKB-SubCell"/>
</dbReference>
<reference evidence="16" key="1">
    <citation type="submission" date="2020-04" db="EMBL/GenBank/DDBJ databases">
        <title>Draft genome resource of the tomato pathogen Pseudocercospora fuligena.</title>
        <authorList>
            <person name="Zaccaron A."/>
        </authorList>
    </citation>
    <scope>NUCLEOTIDE SEQUENCE</scope>
    <source>
        <strain evidence="16">PF001</strain>
    </source>
</reference>
<name>A0A8H6VAD8_9PEZI</name>
<feature type="binding site" evidence="13">
    <location>
        <position position="123"/>
    </location>
    <ligand>
        <name>FAD</name>
        <dbReference type="ChEBI" id="CHEBI:57692"/>
    </ligand>
</feature>
<protein>
    <recommendedName>
        <fullName evidence="11">NADH-cytochrome b5 reductase 2</fullName>
        <ecNumber evidence="4">1.6.2.2</ecNumber>
    </recommendedName>
    <alternativeName>
        <fullName evidence="12">Mitochondrial cytochrome b reductase</fullName>
    </alternativeName>
</protein>
<dbReference type="AlphaFoldDB" id="A0A8H6VAD8"/>
<evidence type="ECO:0000256" key="3">
    <source>
        <dbReference type="ARBA" id="ARBA00006105"/>
    </source>
</evidence>
<feature type="binding site" evidence="13">
    <location>
        <position position="140"/>
    </location>
    <ligand>
        <name>FAD</name>
        <dbReference type="ChEBI" id="CHEBI:57692"/>
    </ligand>
</feature>
<dbReference type="GO" id="GO:0090524">
    <property type="term" value="F:cytochrome-b5 reductase activity, acting on NADH"/>
    <property type="evidence" value="ECO:0007669"/>
    <property type="project" value="UniProtKB-EC"/>
</dbReference>
<dbReference type="Gene3D" id="2.40.30.10">
    <property type="entry name" value="Translation factors"/>
    <property type="match status" value="1"/>
</dbReference>
<evidence type="ECO:0000256" key="12">
    <source>
        <dbReference type="ARBA" id="ARBA00041256"/>
    </source>
</evidence>
<feature type="binding site" evidence="13">
    <location>
        <position position="148"/>
    </location>
    <ligand>
        <name>FAD</name>
        <dbReference type="ChEBI" id="CHEBI:57692"/>
    </ligand>
</feature>
<dbReference type="EMBL" id="JABCIY010000347">
    <property type="protein sequence ID" value="KAF7184918.1"/>
    <property type="molecule type" value="Genomic_DNA"/>
</dbReference>
<sequence>MSRKTRQQNIMASLFSRSSRALPYLTGAALVGSAGALYLSTQRRPLLLDSAQNAPTKTLAFPKTMLFSQELKVLKSEQINHDTKKITFSLPGGDGEISGVPAGSAVLTQHTPTGKWFPVLRPYTPISDPEERGALQLLVKQYPNGRASSHLHSLSPGQVLRIRGPIPGYSYTPSQTPRDLLFVAGGAGITPIYSLAKGVLSGSDDQTRIQLLWGVNGTRDLVLKEELEQLEKQYPARLQVNYCVSGPEGKPEAPSLGDEQKYKKGYINQSVLQEAIARCEKGSFGDAKGTKVFLCGPPTMENAIAGNGGVLGQLGISRKQIHKF</sequence>
<dbReference type="Pfam" id="PF00970">
    <property type="entry name" value="FAD_binding_6"/>
    <property type="match status" value="1"/>
</dbReference>
<evidence type="ECO:0000256" key="4">
    <source>
        <dbReference type="ARBA" id="ARBA00012011"/>
    </source>
</evidence>
<comment type="caution">
    <text evidence="16">The sequence shown here is derived from an EMBL/GenBank/DDBJ whole genome shotgun (WGS) entry which is preliminary data.</text>
</comment>
<evidence type="ECO:0000313" key="17">
    <source>
        <dbReference type="Proteomes" id="UP000660729"/>
    </source>
</evidence>
<organism evidence="16 17">
    <name type="scientific">Pseudocercospora fuligena</name>
    <dbReference type="NCBI Taxonomy" id="685502"/>
    <lineage>
        <taxon>Eukaryota</taxon>
        <taxon>Fungi</taxon>
        <taxon>Dikarya</taxon>
        <taxon>Ascomycota</taxon>
        <taxon>Pezizomycotina</taxon>
        <taxon>Dothideomycetes</taxon>
        <taxon>Dothideomycetidae</taxon>
        <taxon>Mycosphaerellales</taxon>
        <taxon>Mycosphaerellaceae</taxon>
        <taxon>Pseudocercospora</taxon>
    </lineage>
</organism>
<keyword evidence="6" id="KW-1000">Mitochondrion outer membrane</keyword>
<evidence type="ECO:0000256" key="2">
    <source>
        <dbReference type="ARBA" id="ARBA00004572"/>
    </source>
</evidence>
<keyword evidence="7 13" id="KW-0274">FAD</keyword>
<evidence type="ECO:0000256" key="10">
    <source>
        <dbReference type="ARBA" id="ARBA00037464"/>
    </source>
</evidence>
<dbReference type="InterPro" id="IPR017927">
    <property type="entry name" value="FAD-bd_FR_type"/>
</dbReference>
<dbReference type="InterPro" id="IPR008333">
    <property type="entry name" value="Cbr1-like_FAD-bd_dom"/>
</dbReference>
<keyword evidence="17" id="KW-1185">Reference proteome</keyword>
<keyword evidence="9 14" id="KW-0472">Membrane</keyword>
<dbReference type="EC" id="1.6.2.2" evidence="4"/>
<dbReference type="PROSITE" id="PS51384">
    <property type="entry name" value="FAD_FR"/>
    <property type="match status" value="1"/>
</dbReference>
<comment type="function">
    <text evidence="10">May mediate the reduction of outer membrane cytochrome b5.</text>
</comment>
<dbReference type="PRINTS" id="PR00406">
    <property type="entry name" value="CYTB5RDTASE"/>
</dbReference>
<dbReference type="PANTHER" id="PTHR19370">
    <property type="entry name" value="NADH-CYTOCHROME B5 REDUCTASE"/>
    <property type="match status" value="1"/>
</dbReference>
<keyword evidence="8" id="KW-0560">Oxidoreductase</keyword>
<comment type="similarity">
    <text evidence="3">Belongs to the flavoprotein pyridine nucleotide cytochrome reductase family.</text>
</comment>
<feature type="binding site" evidence="13">
    <location>
        <position position="190"/>
    </location>
    <ligand>
        <name>FAD</name>
        <dbReference type="ChEBI" id="CHEBI:57692"/>
    </ligand>
</feature>
<evidence type="ECO:0000256" key="1">
    <source>
        <dbReference type="ARBA" id="ARBA00001974"/>
    </source>
</evidence>
<feature type="binding site" evidence="13">
    <location>
        <position position="122"/>
    </location>
    <ligand>
        <name>FAD</name>
        <dbReference type="ChEBI" id="CHEBI:57692"/>
    </ligand>
</feature>
<feature type="binding site" evidence="13">
    <location>
        <position position="121"/>
    </location>
    <ligand>
        <name>FAD</name>
        <dbReference type="ChEBI" id="CHEBI:57692"/>
    </ligand>
</feature>
<evidence type="ECO:0000256" key="8">
    <source>
        <dbReference type="ARBA" id="ARBA00023002"/>
    </source>
</evidence>
<keyword evidence="14" id="KW-0812">Transmembrane</keyword>
<evidence type="ECO:0000256" key="7">
    <source>
        <dbReference type="ARBA" id="ARBA00022827"/>
    </source>
</evidence>
<proteinExistence type="inferred from homology"/>
<comment type="subcellular location">
    <subcellularLocation>
        <location evidence="2">Mitochondrion outer membrane</location>
        <topology evidence="2">Single-pass membrane protein</topology>
    </subcellularLocation>
</comment>
<keyword evidence="5 13" id="KW-0285">Flavoprotein</keyword>
<dbReference type="OrthoDB" id="432685at2759"/>
<dbReference type="Proteomes" id="UP000660729">
    <property type="component" value="Unassembled WGS sequence"/>
</dbReference>
<gene>
    <name evidence="16" type="ORF">HII31_13730</name>
</gene>
<keyword evidence="14" id="KW-1133">Transmembrane helix</keyword>
<dbReference type="Pfam" id="PF00175">
    <property type="entry name" value="NAD_binding_1"/>
    <property type="match status" value="1"/>
</dbReference>
<evidence type="ECO:0000256" key="9">
    <source>
        <dbReference type="ARBA" id="ARBA00023136"/>
    </source>
</evidence>
<evidence type="ECO:0000256" key="14">
    <source>
        <dbReference type="SAM" id="Phobius"/>
    </source>
</evidence>
<dbReference type="SUPFAM" id="SSF52343">
    <property type="entry name" value="Ferredoxin reductase-like, C-terminal NADP-linked domain"/>
    <property type="match status" value="1"/>
</dbReference>
<comment type="cofactor">
    <cofactor evidence="1 13">
        <name>FAD</name>
        <dbReference type="ChEBI" id="CHEBI:57692"/>
    </cofactor>
</comment>